<evidence type="ECO:0000256" key="5">
    <source>
        <dbReference type="ARBA" id="ARBA00022801"/>
    </source>
</evidence>
<evidence type="ECO:0000256" key="2">
    <source>
        <dbReference type="ARBA" id="ARBA00007261"/>
    </source>
</evidence>
<feature type="domain" description="Peptidase M16 C-terminal" evidence="11">
    <location>
        <begin position="743"/>
        <end position="922"/>
    </location>
</feature>
<keyword evidence="6" id="KW-0862">Zinc</keyword>
<accession>A0A2V3V3U6</accession>
<dbReference type="Pfam" id="PF00675">
    <property type="entry name" value="Peptidase_M16"/>
    <property type="match status" value="1"/>
</dbReference>
<keyword evidence="3 12" id="KW-0645">Protease</keyword>
<dbReference type="SUPFAM" id="SSF63411">
    <property type="entry name" value="LuxS/MPP-like metallohydrolase"/>
    <property type="match status" value="3"/>
</dbReference>
<evidence type="ECO:0000256" key="9">
    <source>
        <dbReference type="SAM" id="MobiDB-lite"/>
    </source>
</evidence>
<sequence length="1000" mass="108519">MAVGPRSGPHIHWPFIMRLPIDSRMTFPLMRCAPVAAALAAFSLILSPPLLANLPGEPVASGKDANGKPLRPPNLEPGEKTPWLYRGSNVPVDKGWTFGELSNGVRYAVRRNGVPPGQVSIRVRIDAGSMMETDAEQGYAHLLEHLTFRGSKYVPDGEAIRIWQRLGASFGSDSNAETTPTHTVYKLDLPAATPAGLDESMKILSGMIREPGLTADAVKAEVPVVMAELRERSGAQVRVGDATRNLFFAGQKLAERSPIGKPETLNAATSQAVRAFHQRWYRPENTVISIAGDVDPATLEQLIRTYYGDWKVSGKQAPYPGFGEPDATQPIARTIVEPGFPYLVSMAILRPWKPVNDTIEYNQQLLIDLVATQLINRRLEGRARGGGSFLQAQVNQEDVSRSVDGTFISIVPIGDDWQAALADVRGVLADATTTPPTPEEIAREMAEFDAALAVRVESAETEAGAKQADDIVGAVDIREAVASPQTALDVFRAMKDQYTPERLLESTRRQFTGVTTRAILVAPKPVENGEQLLAAALTRDVSADASARLAAANVTFDDLPKLGAPGTVTATTDLRLLGIEMIELSNGVKAILYPNDAEVSKIMVKVRFGNGYQAFPADKPSLVWSGQSALVASGIGEIGQEGLDRLTNGRRIGFGFEVENDAFAFSADTRRSDLEDQLKLFATKLAAPRWDANPVRRARAGTELAYRSFGMSPQTVLERDLNYLTRNRDPRWKVPGPDEAAQLTPEAFRATWEPLLQQGPVEVLLFGDFDKAEAIAALQRTFGALPPRQPAPVVAGPDTVSFPAPNSTPLVVRHEGAPDQAAAFIGWPTGGGLENVQESRQLEILTAIFNSRLFDQLRAQAGASYAPQVLNNWPIAFDKSGYVGVIGQLAPENVAKFFEIANSIAADLAARPVDADELARATEPLRQLVSRASTGNNFWLNQLQGATRDPRKIAAVRTILPDYTETTPERMQALAAKYLRGDKAWSFVVLPEETEAPSGR</sequence>
<dbReference type="PROSITE" id="PS00143">
    <property type="entry name" value="INSULINASE"/>
    <property type="match status" value="1"/>
</dbReference>
<evidence type="ECO:0000313" key="13">
    <source>
        <dbReference type="Proteomes" id="UP000248014"/>
    </source>
</evidence>
<feature type="region of interest" description="Disordered" evidence="9">
    <location>
        <begin position="61"/>
        <end position="82"/>
    </location>
</feature>
<feature type="domain" description="Peptidase M16 N-terminal" evidence="10">
    <location>
        <begin position="118"/>
        <end position="232"/>
    </location>
</feature>
<comment type="similarity">
    <text evidence="2 8">Belongs to the peptidase M16 family.</text>
</comment>
<dbReference type="GO" id="GO:0006508">
    <property type="term" value="P:proteolysis"/>
    <property type="evidence" value="ECO:0007669"/>
    <property type="project" value="UniProtKB-KW"/>
</dbReference>
<gene>
    <name evidence="12" type="ORF">C7451_105218</name>
</gene>
<protein>
    <submittedName>
        <fullName evidence="12">Zinc protease</fullName>
    </submittedName>
</protein>
<keyword evidence="13" id="KW-1185">Reference proteome</keyword>
<dbReference type="InterPro" id="IPR011765">
    <property type="entry name" value="Pept_M16_N"/>
</dbReference>
<reference evidence="12 13" key="1">
    <citation type="submission" date="2018-05" db="EMBL/GenBank/DDBJ databases">
        <title>Genomic Encyclopedia of Type Strains, Phase IV (KMG-IV): sequencing the most valuable type-strain genomes for metagenomic binning, comparative biology and taxonomic classification.</title>
        <authorList>
            <person name="Goeker M."/>
        </authorList>
    </citation>
    <scope>NUCLEOTIDE SEQUENCE [LARGE SCALE GENOMIC DNA]</scope>
    <source>
        <strain evidence="12 13">DSM 3183</strain>
    </source>
</reference>
<evidence type="ECO:0000259" key="11">
    <source>
        <dbReference type="Pfam" id="PF05193"/>
    </source>
</evidence>
<evidence type="ECO:0000256" key="6">
    <source>
        <dbReference type="ARBA" id="ARBA00022833"/>
    </source>
</evidence>
<dbReference type="Pfam" id="PF05193">
    <property type="entry name" value="Peptidase_M16_C"/>
    <property type="match status" value="2"/>
</dbReference>
<dbReference type="InterPro" id="IPR050626">
    <property type="entry name" value="Peptidase_M16"/>
</dbReference>
<dbReference type="AlphaFoldDB" id="A0A2V3V3U6"/>
<dbReference type="PANTHER" id="PTHR43690">
    <property type="entry name" value="NARDILYSIN"/>
    <property type="match status" value="1"/>
</dbReference>
<proteinExistence type="inferred from homology"/>
<feature type="domain" description="Peptidase M16 C-terminal" evidence="11">
    <location>
        <begin position="269"/>
        <end position="445"/>
    </location>
</feature>
<dbReference type="PANTHER" id="PTHR43690:SF34">
    <property type="entry name" value="ZINC PROTEASE PQQL-LIKE"/>
    <property type="match status" value="1"/>
</dbReference>
<name>A0A2V3V3U6_9SPHN</name>
<organism evidence="12 13">
    <name type="scientific">Blastomonas natatoria</name>
    <dbReference type="NCBI Taxonomy" id="34015"/>
    <lineage>
        <taxon>Bacteria</taxon>
        <taxon>Pseudomonadati</taxon>
        <taxon>Pseudomonadota</taxon>
        <taxon>Alphaproteobacteria</taxon>
        <taxon>Sphingomonadales</taxon>
        <taxon>Sphingomonadaceae</taxon>
        <taxon>Blastomonas</taxon>
    </lineage>
</organism>
<dbReference type="Proteomes" id="UP000248014">
    <property type="component" value="Unassembled WGS sequence"/>
</dbReference>
<comment type="caution">
    <text evidence="12">The sequence shown here is derived from an EMBL/GenBank/DDBJ whole genome shotgun (WGS) entry which is preliminary data.</text>
</comment>
<comment type="cofactor">
    <cofactor evidence="1">
        <name>Zn(2+)</name>
        <dbReference type="ChEBI" id="CHEBI:29105"/>
    </cofactor>
</comment>
<dbReference type="EMBL" id="QJJM01000005">
    <property type="protein sequence ID" value="PXW76443.1"/>
    <property type="molecule type" value="Genomic_DNA"/>
</dbReference>
<evidence type="ECO:0000256" key="4">
    <source>
        <dbReference type="ARBA" id="ARBA00022723"/>
    </source>
</evidence>
<evidence type="ECO:0000256" key="7">
    <source>
        <dbReference type="ARBA" id="ARBA00023049"/>
    </source>
</evidence>
<dbReference type="InterPro" id="IPR011249">
    <property type="entry name" value="Metalloenz_LuxS/M16"/>
</dbReference>
<evidence type="ECO:0000256" key="1">
    <source>
        <dbReference type="ARBA" id="ARBA00001947"/>
    </source>
</evidence>
<dbReference type="InterPro" id="IPR007863">
    <property type="entry name" value="Peptidase_M16_C"/>
</dbReference>
<evidence type="ECO:0000256" key="8">
    <source>
        <dbReference type="RuleBase" id="RU004447"/>
    </source>
</evidence>
<dbReference type="InterPro" id="IPR001431">
    <property type="entry name" value="Pept_M16_Zn_BS"/>
</dbReference>
<evidence type="ECO:0000256" key="3">
    <source>
        <dbReference type="ARBA" id="ARBA00022670"/>
    </source>
</evidence>
<keyword evidence="4" id="KW-0479">Metal-binding</keyword>
<evidence type="ECO:0000313" key="12">
    <source>
        <dbReference type="EMBL" id="PXW76443.1"/>
    </source>
</evidence>
<dbReference type="GO" id="GO:0004222">
    <property type="term" value="F:metalloendopeptidase activity"/>
    <property type="evidence" value="ECO:0007669"/>
    <property type="project" value="InterPro"/>
</dbReference>
<evidence type="ECO:0000259" key="10">
    <source>
        <dbReference type="Pfam" id="PF00675"/>
    </source>
</evidence>
<keyword evidence="5" id="KW-0378">Hydrolase</keyword>
<keyword evidence="7" id="KW-0482">Metalloprotease</keyword>
<dbReference type="GO" id="GO:0046872">
    <property type="term" value="F:metal ion binding"/>
    <property type="evidence" value="ECO:0007669"/>
    <property type="project" value="UniProtKB-KW"/>
</dbReference>
<dbReference type="Gene3D" id="3.30.830.10">
    <property type="entry name" value="Metalloenzyme, LuxS/M16 peptidase-like"/>
    <property type="match status" value="3"/>
</dbReference>